<accession>A0A0B6AY61</accession>
<dbReference type="EMBL" id="CP009921">
    <property type="protein sequence ID" value="AJI25658.1"/>
    <property type="molecule type" value="Genomic_DNA"/>
</dbReference>
<dbReference type="SMART" id="SM00347">
    <property type="entry name" value="HTH_MARR"/>
    <property type="match status" value="1"/>
</dbReference>
<dbReference type="Pfam" id="PF01047">
    <property type="entry name" value="MarR"/>
    <property type="match status" value="1"/>
</dbReference>
<reference evidence="1 2" key="1">
    <citation type="journal article" date="2015" name="Genome Announc.">
        <title>Complete genome sequences for 35 biothreat assay-relevant bacillus species.</title>
        <authorList>
            <person name="Johnson S.L."/>
            <person name="Daligault H.E."/>
            <person name="Davenport K.W."/>
            <person name="Jaissle J."/>
            <person name="Frey K.G."/>
            <person name="Ladner J.T."/>
            <person name="Broomall S.M."/>
            <person name="Bishop-Lilly K.A."/>
            <person name="Bruce D.C."/>
            <person name="Gibbons H.S."/>
            <person name="Coyne S.R."/>
            <person name="Lo C.C."/>
            <person name="Meincke L."/>
            <person name="Munk A.C."/>
            <person name="Koroleva G.I."/>
            <person name="Rosenzweig C.N."/>
            <person name="Palacios G.F."/>
            <person name="Redden C.L."/>
            <person name="Minogue T.D."/>
            <person name="Chain P.S."/>
        </authorList>
    </citation>
    <scope>NUCLEOTIDE SEQUENCE [LARGE SCALE GENOMIC DNA]</scope>
    <source>
        <strain evidence="2">ATCC 14581 / DSM 32 / JCM 2506 / NBRC 15308 / NCIMB 9376 / NCTC 10342 / NRRL B-14308 / VKM B-512</strain>
        <plasmid evidence="1 2">pBMV_2</plasmid>
    </source>
</reference>
<name>A0A0B6AY61_PRIM2</name>
<dbReference type="GeneID" id="93645953"/>
<proteinExistence type="predicted"/>
<dbReference type="Proteomes" id="UP000031829">
    <property type="component" value="Plasmid pBMV_2"/>
</dbReference>
<sequence>MTVTHILSMAYNAPYISIMELAEFGSMHMTTAFNFSKRLKQKGYLRIIEKKVKRKNTCIELTKRGEELLLEILKNFKPHENKFFLGALSTKDLYGKLPNFTELITLTRNIYDENLIALMDNYLSMIERNLIEEDRMLKKKIDEVVKQ</sequence>
<protein>
    <submittedName>
        <fullName evidence="1">MarR family protein</fullName>
    </submittedName>
</protein>
<gene>
    <name evidence="1" type="ORF">BG04_5901</name>
</gene>
<dbReference type="Gene3D" id="1.10.10.10">
    <property type="entry name" value="Winged helix-like DNA-binding domain superfamily/Winged helix DNA-binding domain"/>
    <property type="match status" value="1"/>
</dbReference>
<geneLocation type="plasmid" evidence="1 2">
    <name>pBMV_2</name>
</geneLocation>
<organism evidence="1 2">
    <name type="scientific">Priestia megaterium (strain ATCC 14581 / DSM 32 / CCUG 1817 / JCM 2506 / NBRC 15308 / NCIMB 9376 / NCTC 10342 / NRRL B-14308 / VKM B-512 / Ford 19)</name>
    <name type="common">Bacillus megaterium</name>
    <dbReference type="NCBI Taxonomy" id="1348623"/>
    <lineage>
        <taxon>Bacteria</taxon>
        <taxon>Bacillati</taxon>
        <taxon>Bacillota</taxon>
        <taxon>Bacilli</taxon>
        <taxon>Bacillales</taxon>
        <taxon>Bacillaceae</taxon>
        <taxon>Priestia</taxon>
    </lineage>
</organism>
<dbReference type="PROSITE" id="PS50995">
    <property type="entry name" value="HTH_MARR_2"/>
    <property type="match status" value="1"/>
</dbReference>
<dbReference type="KEGG" id="bmeg:BG04_5901"/>
<dbReference type="GO" id="GO:0003700">
    <property type="term" value="F:DNA-binding transcription factor activity"/>
    <property type="evidence" value="ECO:0007669"/>
    <property type="project" value="InterPro"/>
</dbReference>
<dbReference type="InterPro" id="IPR036390">
    <property type="entry name" value="WH_DNA-bd_sf"/>
</dbReference>
<dbReference type="InterPro" id="IPR036388">
    <property type="entry name" value="WH-like_DNA-bd_sf"/>
</dbReference>
<evidence type="ECO:0000313" key="1">
    <source>
        <dbReference type="EMBL" id="AJI25658.1"/>
    </source>
</evidence>
<evidence type="ECO:0000313" key="2">
    <source>
        <dbReference type="Proteomes" id="UP000031829"/>
    </source>
</evidence>
<dbReference type="SUPFAM" id="SSF46785">
    <property type="entry name" value="Winged helix' DNA-binding domain"/>
    <property type="match status" value="1"/>
</dbReference>
<dbReference type="AlphaFoldDB" id="A0A0B6AY61"/>
<keyword evidence="1" id="KW-0614">Plasmid</keyword>
<dbReference type="RefSeq" id="WP_051975664.1">
    <property type="nucleotide sequence ID" value="NZ_CP009921.1"/>
</dbReference>
<dbReference type="InterPro" id="IPR000835">
    <property type="entry name" value="HTH_MarR-typ"/>
</dbReference>
<dbReference type="HOGENOM" id="CLU_115790_0_0_9"/>